<gene>
    <name evidence="1" type="ORF">IV494_00300</name>
</gene>
<sequence>MQRENTLSFESEAIFSVGALICSNTEKSSPVPKSNSSKIFVLKGTIVSNLDHLTNAKVVYIDRSKLSQPLKVKNKKKVTSRSKMKSKVERKFQVEKEIFKTFNDPYSDSRFSYVSSSTVFAMLSNFNSSVKKSGIAAFSCPKAKFFLSRSIKLNLEFYLQNNSISRFTCSFSVRPPPFPAFS</sequence>
<keyword evidence="2" id="KW-1185">Reference proteome</keyword>
<proteinExistence type="predicted"/>
<dbReference type="EMBL" id="JADPVI010000001">
    <property type="protein sequence ID" value="MBF8455608.1"/>
    <property type="molecule type" value="Genomic_DNA"/>
</dbReference>
<dbReference type="Proteomes" id="UP000660070">
    <property type="component" value="Unassembled WGS sequence"/>
</dbReference>
<evidence type="ECO:0000313" key="1">
    <source>
        <dbReference type="EMBL" id="MBF8455608.1"/>
    </source>
</evidence>
<protein>
    <submittedName>
        <fullName evidence="1">Uncharacterized protein</fullName>
    </submittedName>
</protein>
<organism evidence="1 2">
    <name type="scientific">Kaistella gelatinilytica</name>
    <dbReference type="NCBI Taxonomy" id="2787636"/>
    <lineage>
        <taxon>Bacteria</taxon>
        <taxon>Pseudomonadati</taxon>
        <taxon>Bacteroidota</taxon>
        <taxon>Flavobacteriia</taxon>
        <taxon>Flavobacteriales</taxon>
        <taxon>Weeksellaceae</taxon>
        <taxon>Chryseobacterium group</taxon>
        <taxon>Kaistella</taxon>
    </lineage>
</organism>
<dbReference type="RefSeq" id="WP_196078182.1">
    <property type="nucleotide sequence ID" value="NZ_JADPVI010000001.1"/>
</dbReference>
<reference evidence="1 2" key="1">
    <citation type="submission" date="2020-11" db="EMBL/GenBank/DDBJ databases">
        <title>Kaistella gelatinilytica sp. nov., a flavobacterium isolated from Antarctic Soil.</title>
        <authorList>
            <person name="Li J."/>
        </authorList>
    </citation>
    <scope>NUCLEOTIDE SEQUENCE [LARGE SCALE GENOMIC DNA]</scope>
    <source>
        <strain evidence="1 2">G5-32</strain>
    </source>
</reference>
<evidence type="ECO:0000313" key="2">
    <source>
        <dbReference type="Proteomes" id="UP000660070"/>
    </source>
</evidence>
<accession>A0ABS0F7B7</accession>
<name>A0ABS0F7B7_9FLAO</name>
<comment type="caution">
    <text evidence="1">The sequence shown here is derived from an EMBL/GenBank/DDBJ whole genome shotgun (WGS) entry which is preliminary data.</text>
</comment>